<sequence>MSWIPRLASVISSLLGRPCRGYVRPGGPRWYGSLFLLCMALCGVESSKRQEQWLDRIAAGSKCLPA</sequence>
<dbReference type="AlphaFoldDB" id="W2SPA2"/>
<dbReference type="KEGG" id="nai:NECAME_14202"/>
<keyword evidence="2" id="KW-1185">Reference proteome</keyword>
<evidence type="ECO:0000313" key="1">
    <source>
        <dbReference type="EMBL" id="ETN71475.1"/>
    </source>
</evidence>
<proteinExistence type="predicted"/>
<reference evidence="2" key="1">
    <citation type="journal article" date="2014" name="Nat. Genet.">
        <title>Genome of the human hookworm Necator americanus.</title>
        <authorList>
            <person name="Tang Y.T."/>
            <person name="Gao X."/>
            <person name="Rosa B.A."/>
            <person name="Abubucker S."/>
            <person name="Hallsworth-Pepin K."/>
            <person name="Martin J."/>
            <person name="Tyagi R."/>
            <person name="Heizer E."/>
            <person name="Zhang X."/>
            <person name="Bhonagiri-Palsikar V."/>
            <person name="Minx P."/>
            <person name="Warren W.C."/>
            <person name="Wang Q."/>
            <person name="Zhan B."/>
            <person name="Hotez P.J."/>
            <person name="Sternberg P.W."/>
            <person name="Dougall A."/>
            <person name="Gaze S.T."/>
            <person name="Mulvenna J."/>
            <person name="Sotillo J."/>
            <person name="Ranganathan S."/>
            <person name="Rabelo E.M."/>
            <person name="Wilson R.K."/>
            <person name="Felgner P.L."/>
            <person name="Bethony J."/>
            <person name="Hawdon J.M."/>
            <person name="Gasser R.B."/>
            <person name="Loukas A."/>
            <person name="Mitreva M."/>
        </authorList>
    </citation>
    <scope>NUCLEOTIDE SEQUENCE [LARGE SCALE GENOMIC DNA]</scope>
</reference>
<dbReference type="EMBL" id="KI668157">
    <property type="protein sequence ID" value="ETN71475.1"/>
    <property type="molecule type" value="Genomic_DNA"/>
</dbReference>
<dbReference type="Proteomes" id="UP000053676">
    <property type="component" value="Unassembled WGS sequence"/>
</dbReference>
<organism evidence="1 2">
    <name type="scientific">Necator americanus</name>
    <name type="common">Human hookworm</name>
    <dbReference type="NCBI Taxonomy" id="51031"/>
    <lineage>
        <taxon>Eukaryota</taxon>
        <taxon>Metazoa</taxon>
        <taxon>Ecdysozoa</taxon>
        <taxon>Nematoda</taxon>
        <taxon>Chromadorea</taxon>
        <taxon>Rhabditida</taxon>
        <taxon>Rhabditina</taxon>
        <taxon>Rhabditomorpha</taxon>
        <taxon>Strongyloidea</taxon>
        <taxon>Ancylostomatidae</taxon>
        <taxon>Bunostominae</taxon>
        <taxon>Necator</taxon>
    </lineage>
</organism>
<accession>W2SPA2</accession>
<name>W2SPA2_NECAM</name>
<protein>
    <submittedName>
        <fullName evidence="1">Uncharacterized protein</fullName>
    </submittedName>
</protein>
<gene>
    <name evidence="1" type="ORF">NECAME_14202</name>
</gene>
<evidence type="ECO:0000313" key="2">
    <source>
        <dbReference type="Proteomes" id="UP000053676"/>
    </source>
</evidence>